<dbReference type="Gene3D" id="3.40.50.10540">
    <property type="entry name" value="Crotonobetainyl-coa:carnitine coa-transferase, domain 1"/>
    <property type="match status" value="1"/>
</dbReference>
<dbReference type="PANTHER" id="PTHR48207:SF3">
    <property type="entry name" value="SUCCINATE--HYDROXYMETHYLGLUTARATE COA-TRANSFERASE"/>
    <property type="match status" value="1"/>
</dbReference>
<dbReference type="STRING" id="555512.SAMN04487993_100877"/>
<dbReference type="SUPFAM" id="SSF89796">
    <property type="entry name" value="CoA-transferase family III (CaiB/BaiF)"/>
    <property type="match status" value="1"/>
</dbReference>
<dbReference type="PANTHER" id="PTHR48207">
    <property type="entry name" value="SUCCINATE--HYDROXYMETHYLGLUTARATE COA-TRANSFERASE"/>
    <property type="match status" value="1"/>
</dbReference>
<dbReference type="InterPro" id="IPR044855">
    <property type="entry name" value="CoA-Trfase_III_dom3_sf"/>
</dbReference>
<dbReference type="RefSeq" id="WP_089846737.1">
    <property type="nucleotide sequence ID" value="NZ_FNEJ01000008.1"/>
</dbReference>
<organism evidence="2 3">
    <name type="scientific">Salipiger marinus</name>
    <dbReference type="NCBI Taxonomy" id="555512"/>
    <lineage>
        <taxon>Bacteria</taxon>
        <taxon>Pseudomonadati</taxon>
        <taxon>Pseudomonadota</taxon>
        <taxon>Alphaproteobacteria</taxon>
        <taxon>Rhodobacterales</taxon>
        <taxon>Roseobacteraceae</taxon>
        <taxon>Salipiger</taxon>
    </lineage>
</organism>
<dbReference type="EMBL" id="FNEJ01000008">
    <property type="protein sequence ID" value="SDI67874.1"/>
    <property type="molecule type" value="Genomic_DNA"/>
</dbReference>
<dbReference type="InterPro" id="IPR003673">
    <property type="entry name" value="CoA-Trfase_fam_III"/>
</dbReference>
<proteinExistence type="predicted"/>
<keyword evidence="3" id="KW-1185">Reference proteome</keyword>
<dbReference type="InterPro" id="IPR023606">
    <property type="entry name" value="CoA-Trfase_III_dom_1_sf"/>
</dbReference>
<evidence type="ECO:0000256" key="1">
    <source>
        <dbReference type="ARBA" id="ARBA00022679"/>
    </source>
</evidence>
<gene>
    <name evidence="2" type="ORF">SAMN04487993_100877</name>
</gene>
<dbReference type="OrthoDB" id="7208981at2"/>
<dbReference type="Proteomes" id="UP000199093">
    <property type="component" value="Unassembled WGS sequence"/>
</dbReference>
<evidence type="ECO:0000313" key="2">
    <source>
        <dbReference type="EMBL" id="SDI67874.1"/>
    </source>
</evidence>
<keyword evidence="1 2" id="KW-0808">Transferase</keyword>
<reference evidence="2 3" key="1">
    <citation type="submission" date="2016-10" db="EMBL/GenBank/DDBJ databases">
        <authorList>
            <person name="de Groot N.N."/>
        </authorList>
    </citation>
    <scope>NUCLEOTIDE SEQUENCE [LARGE SCALE GENOMIC DNA]</scope>
    <source>
        <strain evidence="2 3">DSM 26424</strain>
    </source>
</reference>
<sequence length="369" mass="39127">MQLPPMQGVRVIELARILAGPWAGQVLADLGCEVIKVESPDGDDTRRWGPPFIEREGDRSAAYFHATNRGKRSVVVDFRTPEGQAQVRELVAGADVVIENFKLGGLRKYGLDYDSLREVNPGLVYCSITGFGQDGPYAERAGYDFLIQGMAGWMDLTGDPAGDPQKVGVAFADIFTGLYAVIGIQAALAARARTGRGQLVDMALLDVAVGVLANQGMNYLATGRAPRRLGNAHPNIAPYEVLPTGTGEIILAVGNDGQFARLCGVLGLDLATDPRFVTNEARVAHRDLLRPALVTALAGWEREALLAALEAATVPAGPINALDQVFADPQVVARGMAIEAEGVPGIRTPIRFSDTPLAPLRAAPKLGAG</sequence>
<name>A0A1G8MJ16_9RHOB</name>
<evidence type="ECO:0000313" key="3">
    <source>
        <dbReference type="Proteomes" id="UP000199093"/>
    </source>
</evidence>
<protein>
    <submittedName>
        <fullName evidence="2">Crotonobetainyl-CoA:carnitine CoA-transferase CaiB</fullName>
    </submittedName>
</protein>
<accession>A0A1G8MJ16</accession>
<dbReference type="GO" id="GO:0008410">
    <property type="term" value="F:CoA-transferase activity"/>
    <property type="evidence" value="ECO:0007669"/>
    <property type="project" value="TreeGrafter"/>
</dbReference>
<dbReference type="Gene3D" id="3.30.1540.10">
    <property type="entry name" value="formyl-coa transferase, domain 3"/>
    <property type="match status" value="1"/>
</dbReference>
<dbReference type="AlphaFoldDB" id="A0A1G8MJ16"/>
<dbReference type="InterPro" id="IPR050483">
    <property type="entry name" value="CoA-transferase_III_domain"/>
</dbReference>
<dbReference type="Pfam" id="PF02515">
    <property type="entry name" value="CoA_transf_3"/>
    <property type="match status" value="1"/>
</dbReference>